<dbReference type="Proteomes" id="UP000193240">
    <property type="component" value="Unassembled WGS sequence"/>
</dbReference>
<dbReference type="AlphaFoldDB" id="A0A1Y2LWN0"/>
<gene>
    <name evidence="1" type="ORF">B5807_07941</name>
</gene>
<name>A0A1Y2LWN0_EPING</name>
<dbReference type="EMBL" id="KZ107846">
    <property type="protein sequence ID" value="OSS48240.1"/>
    <property type="molecule type" value="Genomic_DNA"/>
</dbReference>
<protein>
    <submittedName>
        <fullName evidence="1">Uncharacterized protein</fullName>
    </submittedName>
</protein>
<proteinExistence type="predicted"/>
<organism evidence="1 2">
    <name type="scientific">Epicoccum nigrum</name>
    <name type="common">Soil fungus</name>
    <name type="synonym">Epicoccum purpurascens</name>
    <dbReference type="NCBI Taxonomy" id="105696"/>
    <lineage>
        <taxon>Eukaryota</taxon>
        <taxon>Fungi</taxon>
        <taxon>Dikarya</taxon>
        <taxon>Ascomycota</taxon>
        <taxon>Pezizomycotina</taxon>
        <taxon>Dothideomycetes</taxon>
        <taxon>Pleosporomycetidae</taxon>
        <taxon>Pleosporales</taxon>
        <taxon>Pleosporineae</taxon>
        <taxon>Didymellaceae</taxon>
        <taxon>Epicoccum</taxon>
    </lineage>
</organism>
<keyword evidence="2" id="KW-1185">Reference proteome</keyword>
<sequence>MVSLHAISKEHTITVRLAVLSCKLKILAPVAAISGKRMKHAGSDGFFQSIIASQAVSYFFDVVDDMIDPQRWKDWTKSTLLTLLTHKNTISYEGQRYIVIMLFYQRIVSANFTPPILGKLPMEDALGPDVVDIKCNGGC</sequence>
<reference evidence="1 2" key="1">
    <citation type="journal article" date="2017" name="Genome Announc.">
        <title>Genome sequence of the saprophytic ascomycete Epicoccum nigrum ICMP 19927 strain isolated from New Zealand.</title>
        <authorList>
            <person name="Fokin M."/>
            <person name="Fleetwood D."/>
            <person name="Weir B.S."/>
            <person name="Villas-Boas S.G."/>
        </authorList>
    </citation>
    <scope>NUCLEOTIDE SEQUENCE [LARGE SCALE GENOMIC DNA]</scope>
    <source>
        <strain evidence="1 2">ICMP 19927</strain>
    </source>
</reference>
<evidence type="ECO:0000313" key="1">
    <source>
        <dbReference type="EMBL" id="OSS48240.1"/>
    </source>
</evidence>
<accession>A0A1Y2LWN0</accession>
<evidence type="ECO:0000313" key="2">
    <source>
        <dbReference type="Proteomes" id="UP000193240"/>
    </source>
</evidence>
<dbReference type="InParanoid" id="A0A1Y2LWN0"/>